<evidence type="ECO:0000256" key="1">
    <source>
        <dbReference type="SAM" id="MobiDB-lite"/>
    </source>
</evidence>
<accession>A0A1J8R6F0</accession>
<name>A0A1J8R6F0_9AGAM</name>
<evidence type="ECO:0000313" key="2">
    <source>
        <dbReference type="EMBL" id="OJA17338.1"/>
    </source>
</evidence>
<gene>
    <name evidence="2" type="ORF">AZE42_11433</name>
</gene>
<comment type="caution">
    <text evidence="2">The sequence shown here is derived from an EMBL/GenBank/DDBJ whole genome shotgun (WGS) entry which is preliminary data.</text>
</comment>
<dbReference type="Pfam" id="PF18758">
    <property type="entry name" value="KDZ"/>
    <property type="match status" value="1"/>
</dbReference>
<sequence>MYLCLSELSTEDRKDVENMFMDHGMVTDTVPYEPPPSEEGMDISHEGGKYEAFESLARKMADLSGLYGNLSSILYMLIISQALCRSSNSARSHRTTDGPLEHAAYLDYRSRNAGEGMPTPGAAHDAYGASGNYPVLDNIELVDIFSRQQTSFQGQLTHQYPNETLIYNGYLGCSPLYPNVAISLRMLAAYRQAHRTCPRFSIQAQCKMLCYLHNLPYRSYLKSQFSAAYDAYLEIIYHVDWMLCAVLKHDSPNWRLLNSCPACTYKLQDEPPLEFDWFATINGNNSLKHWASWIYGSLPQEDMRQARSDYWVTLEAVDKFQDEVKTRMAPATQSSQDGDDWEDAPDEKAGTASFSCADRWRNAGPEQCKKMFAVFDESGIFVAACRHHFVLVCDMIWSGELAKYPLAILDRLMDVYGTNGTAEGMITQFTDDGNFLYNHYREATRTIKTLETELALIKSELGLDDEDFVRFFNQERAYLNAFRQPPMQDHLRIRYVEVLDELNDCRMKWYAAQEAANNALTSVAIGDVHQISALLSHACHHVDTAYAQLQNAETLAAHFKEEATLGKYRTALNELECLVVMRLFELAKLSMSGTGYKLRQQIGKALQRHSDAIRNAINCYNAQAASLNPPHLKISWKDIVEYSFLGEFDLLHHSRTDIRDEAWTQPAQREATVKYFRLLHACEEIVRVNVELRCLHMLIHDEEIQMREAIQGLSSEPSNLMSHLVLELQRRWKSRAAINALHKLRIHQIIAMPGFSGVRDIGVHVSCARDAPDEAQPHYDVDACSNIDDQEYVDPDIIQQEEHNMEMEDLAGYLDTIVN</sequence>
<reference evidence="2 3" key="1">
    <citation type="submission" date="2016-03" db="EMBL/GenBank/DDBJ databases">
        <title>Comparative genomics of the ectomycorrhizal sister species Rhizopogon vinicolor and Rhizopogon vesiculosus (Basidiomycota: Boletales) reveals a divergence of the mating type B locus.</title>
        <authorList>
            <person name="Mujic A.B."/>
            <person name="Kuo A."/>
            <person name="Tritt A."/>
            <person name="Lipzen A."/>
            <person name="Chen C."/>
            <person name="Johnson J."/>
            <person name="Sharma A."/>
            <person name="Barry K."/>
            <person name="Grigoriev I.V."/>
            <person name="Spatafora J.W."/>
        </authorList>
    </citation>
    <scope>NUCLEOTIDE SEQUENCE [LARGE SCALE GENOMIC DNA]</scope>
    <source>
        <strain evidence="2 3">AM-OR11-056</strain>
    </source>
</reference>
<dbReference type="PANTHER" id="PTHR33096:SF1">
    <property type="entry name" value="CXC1-LIKE CYSTEINE CLUSTER ASSOCIATED WITH KDZ TRANSPOSASES DOMAIN-CONTAINING PROTEIN"/>
    <property type="match status" value="1"/>
</dbReference>
<dbReference type="EMBL" id="LVVM01002068">
    <property type="protein sequence ID" value="OJA17338.1"/>
    <property type="molecule type" value="Genomic_DNA"/>
</dbReference>
<evidence type="ECO:0008006" key="4">
    <source>
        <dbReference type="Google" id="ProtNLM"/>
    </source>
</evidence>
<protein>
    <recommendedName>
        <fullName evidence="4">CxC1-like cysteine cluster associated with KDZ transposases domain-containing protein</fullName>
    </recommendedName>
</protein>
<keyword evidence="3" id="KW-1185">Reference proteome</keyword>
<dbReference type="Proteomes" id="UP000183567">
    <property type="component" value="Unassembled WGS sequence"/>
</dbReference>
<proteinExistence type="predicted"/>
<dbReference type="AlphaFoldDB" id="A0A1J8R6F0"/>
<dbReference type="PANTHER" id="PTHR33096">
    <property type="entry name" value="CXC2 DOMAIN-CONTAINING PROTEIN"/>
    <property type="match status" value="1"/>
</dbReference>
<evidence type="ECO:0000313" key="3">
    <source>
        <dbReference type="Proteomes" id="UP000183567"/>
    </source>
</evidence>
<dbReference type="InterPro" id="IPR040521">
    <property type="entry name" value="KDZ"/>
</dbReference>
<dbReference type="OrthoDB" id="2505969at2759"/>
<organism evidence="2 3">
    <name type="scientific">Rhizopogon vesiculosus</name>
    <dbReference type="NCBI Taxonomy" id="180088"/>
    <lineage>
        <taxon>Eukaryota</taxon>
        <taxon>Fungi</taxon>
        <taxon>Dikarya</taxon>
        <taxon>Basidiomycota</taxon>
        <taxon>Agaricomycotina</taxon>
        <taxon>Agaricomycetes</taxon>
        <taxon>Agaricomycetidae</taxon>
        <taxon>Boletales</taxon>
        <taxon>Suillineae</taxon>
        <taxon>Rhizopogonaceae</taxon>
        <taxon>Rhizopogon</taxon>
    </lineage>
</organism>
<feature type="region of interest" description="Disordered" evidence="1">
    <location>
        <begin position="327"/>
        <end position="349"/>
    </location>
</feature>